<feature type="transmembrane region" description="Helical" evidence="6">
    <location>
        <begin position="33"/>
        <end position="59"/>
    </location>
</feature>
<gene>
    <name evidence="7" type="ORF">LZ012_03555</name>
</gene>
<name>A0ABS9JYU8_9RHOO</name>
<keyword evidence="4 6" id="KW-1133">Transmembrane helix</keyword>
<feature type="transmembrane region" description="Helical" evidence="6">
    <location>
        <begin position="99"/>
        <end position="120"/>
    </location>
</feature>
<sequence>MNEASEHDKAVQVALHPVAFGLRVLKAFMANQGLLLAGAVAYYALLSIVPLLILTVFALSHLVSEADLFQVLGRYLEWLVPSQSQAVLADVSAFLNNGVGVGVLLIGTMIFFSSLAFSGLQKAMCIIFAHRGRERPRHALVSAILPYCFVLLLGVTLLAVTFASALLQAMAQESLVVFGHQWSLGRLSGGLFYGLGVLIETVVLAGLYLVVPVGRTRLNHALIGGFSAAVLWEILRHLLVWYLAHLSKVSVVYGSLTTAVVALFSMELAATLLLLGAQVIAEYEQLKKLHA</sequence>
<keyword evidence="3 6" id="KW-0812">Transmembrane</keyword>
<protein>
    <submittedName>
        <fullName evidence="7">YihY/virulence factor BrkB family protein</fullName>
    </submittedName>
</protein>
<keyword evidence="8" id="KW-1185">Reference proteome</keyword>
<reference evidence="7" key="1">
    <citation type="submission" date="2022-01" db="EMBL/GenBank/DDBJ databases">
        <authorList>
            <person name="Jo J.-H."/>
            <person name="Im W.-T."/>
        </authorList>
    </citation>
    <scope>NUCLEOTIDE SEQUENCE</scope>
    <source>
        <strain evidence="7">XY25</strain>
    </source>
</reference>
<evidence type="ECO:0000313" key="7">
    <source>
        <dbReference type="EMBL" id="MCG2576068.1"/>
    </source>
</evidence>
<dbReference type="PANTHER" id="PTHR30213">
    <property type="entry name" value="INNER MEMBRANE PROTEIN YHJD"/>
    <property type="match status" value="1"/>
</dbReference>
<evidence type="ECO:0000256" key="1">
    <source>
        <dbReference type="ARBA" id="ARBA00004651"/>
    </source>
</evidence>
<comment type="caution">
    <text evidence="7">The sequence shown here is derived from an EMBL/GenBank/DDBJ whole genome shotgun (WGS) entry which is preliminary data.</text>
</comment>
<keyword evidence="5 6" id="KW-0472">Membrane</keyword>
<dbReference type="NCBIfam" id="TIGR00765">
    <property type="entry name" value="yihY_not_rbn"/>
    <property type="match status" value="1"/>
</dbReference>
<evidence type="ECO:0000256" key="3">
    <source>
        <dbReference type="ARBA" id="ARBA00022692"/>
    </source>
</evidence>
<comment type="subcellular location">
    <subcellularLocation>
        <location evidence="1">Cell membrane</location>
        <topology evidence="1">Multi-pass membrane protein</topology>
    </subcellularLocation>
</comment>
<accession>A0ABS9JYU8</accession>
<dbReference type="PANTHER" id="PTHR30213:SF0">
    <property type="entry name" value="UPF0761 MEMBRANE PROTEIN YIHY"/>
    <property type="match status" value="1"/>
</dbReference>
<evidence type="ECO:0000313" key="8">
    <source>
        <dbReference type="Proteomes" id="UP001165384"/>
    </source>
</evidence>
<evidence type="ECO:0000256" key="4">
    <source>
        <dbReference type="ARBA" id="ARBA00022989"/>
    </source>
</evidence>
<feature type="transmembrane region" description="Helical" evidence="6">
    <location>
        <begin position="140"/>
        <end position="171"/>
    </location>
</feature>
<evidence type="ECO:0000256" key="5">
    <source>
        <dbReference type="ARBA" id="ARBA00023136"/>
    </source>
</evidence>
<feature type="transmembrane region" description="Helical" evidence="6">
    <location>
        <begin position="191"/>
        <end position="211"/>
    </location>
</feature>
<feature type="transmembrane region" description="Helical" evidence="6">
    <location>
        <begin position="256"/>
        <end position="281"/>
    </location>
</feature>
<dbReference type="Proteomes" id="UP001165384">
    <property type="component" value="Unassembled WGS sequence"/>
</dbReference>
<dbReference type="InterPro" id="IPR017039">
    <property type="entry name" value="Virul_fac_BrkB"/>
</dbReference>
<dbReference type="Pfam" id="PF03631">
    <property type="entry name" value="Virul_fac_BrkB"/>
    <property type="match status" value="1"/>
</dbReference>
<proteinExistence type="predicted"/>
<dbReference type="PIRSF" id="PIRSF035875">
    <property type="entry name" value="RNase_BN"/>
    <property type="match status" value="1"/>
</dbReference>
<evidence type="ECO:0000256" key="6">
    <source>
        <dbReference type="SAM" id="Phobius"/>
    </source>
</evidence>
<feature type="transmembrane region" description="Helical" evidence="6">
    <location>
        <begin position="223"/>
        <end position="244"/>
    </location>
</feature>
<dbReference type="EMBL" id="JAKLTN010000001">
    <property type="protein sequence ID" value="MCG2576068.1"/>
    <property type="molecule type" value="Genomic_DNA"/>
</dbReference>
<organism evidence="7 8">
    <name type="scientific">Dechloromonas hankyongensis</name>
    <dbReference type="NCBI Taxonomy" id="2908002"/>
    <lineage>
        <taxon>Bacteria</taxon>
        <taxon>Pseudomonadati</taxon>
        <taxon>Pseudomonadota</taxon>
        <taxon>Betaproteobacteria</taxon>
        <taxon>Rhodocyclales</taxon>
        <taxon>Azonexaceae</taxon>
        <taxon>Dechloromonas</taxon>
    </lineage>
</organism>
<evidence type="ECO:0000256" key="2">
    <source>
        <dbReference type="ARBA" id="ARBA00022475"/>
    </source>
</evidence>
<dbReference type="RefSeq" id="WP_275707617.1">
    <property type="nucleotide sequence ID" value="NZ_JAKLTN010000001.1"/>
</dbReference>
<keyword evidence="2" id="KW-1003">Cell membrane</keyword>